<sequence>MEGDIHMDGATRSRKPTPACEKCRILKVRCIRVKDGHPCAKCARSNSQCVVPEPRPRTRLAHQGKKRLVDLESKLSNVIDLLSRSSDSLRGSRNPINTNSGLPAITQYPSPSQDPTSEWMNHEYLTSSNLIGSLGSSGNSNTSESVSERPWEVPTSVDSRWITDLGLSSVVLEHLLNEFRSMTPYFPFVRLPDTLTATLMVEERPFLLLAAVASASSRYPSLQYALIREFKETLSTRVVVAGEKDLDLLQGLLVHLAWFQFHFVPGNQQTYQYLQIAIGMVFDLRLDKTNADALGQGIEMGDNYSREACRAFLGCYYLSTVIAMATGKPNNLRFSEGMLQSASLFQEKQEFETDELIFPLITLQQLTEEVNETYQLENSQVSRNRLHAHAARLKARLEEWWSSISAYSRSSGLVINGYHAAKIRVYEMGLVYRYGQRKLPPLKVQEYSNTSYTPPMIIANLTNSVLSTIEYLEFFFAIPTAEYNSLPISMWYQVILAVTVLYRLSTGLSEVPGWDVDIAQETVDVKQYLGELSSHLQAIEQDPSRELPTRNLYVMMPEIMESVQTSYELAREHPDEVNDTLGAHPSLSDSPRNEPPSFRGRHRCPGLRYLRRDASHTPTSMCSTEQPALQNNIAAEVQRIESDKLWSDLVALDTFTSTAGAPSLDDQGSAFVFST</sequence>
<keyword evidence="5" id="KW-0804">Transcription</keyword>
<evidence type="ECO:0000256" key="2">
    <source>
        <dbReference type="ARBA" id="ARBA00022833"/>
    </source>
</evidence>
<dbReference type="InterPro" id="IPR036864">
    <property type="entry name" value="Zn2-C6_fun-type_DNA-bd_sf"/>
</dbReference>
<evidence type="ECO:0000256" key="3">
    <source>
        <dbReference type="ARBA" id="ARBA00023015"/>
    </source>
</evidence>
<reference evidence="9 10" key="1">
    <citation type="submission" date="2024-07" db="EMBL/GenBank/DDBJ databases">
        <title>Section-level genome sequencing and comparative genomics of Aspergillus sections Usti and Cavernicolus.</title>
        <authorList>
            <consortium name="Lawrence Berkeley National Laboratory"/>
            <person name="Nybo J.L."/>
            <person name="Vesth T.C."/>
            <person name="Theobald S."/>
            <person name="Frisvad J.C."/>
            <person name="Larsen T.O."/>
            <person name="Kjaerboelling I."/>
            <person name="Rothschild-Mancinelli K."/>
            <person name="Lyhne E.K."/>
            <person name="Kogle M.E."/>
            <person name="Barry K."/>
            <person name="Clum A."/>
            <person name="Na H."/>
            <person name="Ledsgaard L."/>
            <person name="Lin J."/>
            <person name="Lipzen A."/>
            <person name="Kuo A."/>
            <person name="Riley R."/>
            <person name="Mondo S."/>
            <person name="Labutti K."/>
            <person name="Haridas S."/>
            <person name="Pangalinan J."/>
            <person name="Salamov A.A."/>
            <person name="Simmons B.A."/>
            <person name="Magnuson J.K."/>
            <person name="Chen J."/>
            <person name="Drula E."/>
            <person name="Henrissat B."/>
            <person name="Wiebenga A."/>
            <person name="Lubbers R.J."/>
            <person name="Gomes A.C."/>
            <person name="Macurrencykelacurrency M.R."/>
            <person name="Stajich J."/>
            <person name="Grigoriev I.V."/>
            <person name="Mortensen U.H."/>
            <person name="De Vries R.P."/>
            <person name="Baker S.E."/>
            <person name="Andersen M.R."/>
        </authorList>
    </citation>
    <scope>NUCLEOTIDE SEQUENCE [LARGE SCALE GENOMIC DNA]</scope>
    <source>
        <strain evidence="9 10">CBS 449.75</strain>
    </source>
</reference>
<organism evidence="9 10">
    <name type="scientific">Aspergillus lucknowensis</name>
    <dbReference type="NCBI Taxonomy" id="176173"/>
    <lineage>
        <taxon>Eukaryota</taxon>
        <taxon>Fungi</taxon>
        <taxon>Dikarya</taxon>
        <taxon>Ascomycota</taxon>
        <taxon>Pezizomycotina</taxon>
        <taxon>Eurotiomycetes</taxon>
        <taxon>Eurotiomycetidae</taxon>
        <taxon>Eurotiales</taxon>
        <taxon>Aspergillaceae</taxon>
        <taxon>Aspergillus</taxon>
        <taxon>Aspergillus subgen. Nidulantes</taxon>
    </lineage>
</organism>
<keyword evidence="10" id="KW-1185">Reference proteome</keyword>
<evidence type="ECO:0000313" key="9">
    <source>
        <dbReference type="EMBL" id="KAL2864819.1"/>
    </source>
</evidence>
<dbReference type="PROSITE" id="PS00463">
    <property type="entry name" value="ZN2_CY6_FUNGAL_1"/>
    <property type="match status" value="1"/>
</dbReference>
<evidence type="ECO:0000256" key="4">
    <source>
        <dbReference type="ARBA" id="ARBA00023125"/>
    </source>
</evidence>
<dbReference type="RefSeq" id="XP_070883798.1">
    <property type="nucleotide sequence ID" value="XM_071025436.1"/>
</dbReference>
<keyword evidence="2" id="KW-0862">Zinc</keyword>
<dbReference type="PANTHER" id="PTHR31845:SF10">
    <property type="entry name" value="ZN(II)2CYS6 TRANSCRIPTION FACTOR (EUROFUNG)"/>
    <property type="match status" value="1"/>
</dbReference>
<dbReference type="CDD" id="cd00067">
    <property type="entry name" value="GAL4"/>
    <property type="match status" value="1"/>
</dbReference>
<dbReference type="Gene3D" id="4.10.240.10">
    <property type="entry name" value="Zn(2)-C6 fungal-type DNA-binding domain"/>
    <property type="match status" value="1"/>
</dbReference>
<name>A0ABR4LJU9_9EURO</name>
<comment type="subcellular location">
    <subcellularLocation>
        <location evidence="1">Nucleus</location>
    </subcellularLocation>
</comment>
<keyword evidence="4" id="KW-0238">DNA-binding</keyword>
<evidence type="ECO:0000256" key="1">
    <source>
        <dbReference type="ARBA" id="ARBA00004123"/>
    </source>
</evidence>
<comment type="caution">
    <text evidence="9">The sequence shown here is derived from an EMBL/GenBank/DDBJ whole genome shotgun (WGS) entry which is preliminary data.</text>
</comment>
<protein>
    <recommendedName>
        <fullName evidence="8">Zn(2)-C6 fungal-type domain-containing protein</fullName>
    </recommendedName>
</protein>
<evidence type="ECO:0000256" key="6">
    <source>
        <dbReference type="ARBA" id="ARBA00023242"/>
    </source>
</evidence>
<proteinExistence type="predicted"/>
<feature type="region of interest" description="Disordered" evidence="7">
    <location>
        <begin position="577"/>
        <end position="604"/>
    </location>
</feature>
<dbReference type="PANTHER" id="PTHR31845">
    <property type="entry name" value="FINGER DOMAIN PROTEIN, PUTATIVE-RELATED"/>
    <property type="match status" value="1"/>
</dbReference>
<dbReference type="Pfam" id="PF00172">
    <property type="entry name" value="Zn_clus"/>
    <property type="match status" value="1"/>
</dbReference>
<evidence type="ECO:0000256" key="7">
    <source>
        <dbReference type="SAM" id="MobiDB-lite"/>
    </source>
</evidence>
<accession>A0ABR4LJU9</accession>
<gene>
    <name evidence="9" type="ORF">BJX67DRAFT_199506</name>
</gene>
<dbReference type="EMBL" id="JBFXLQ010000037">
    <property type="protein sequence ID" value="KAL2864819.1"/>
    <property type="molecule type" value="Genomic_DNA"/>
</dbReference>
<evidence type="ECO:0000259" key="8">
    <source>
        <dbReference type="PROSITE" id="PS50048"/>
    </source>
</evidence>
<dbReference type="SUPFAM" id="SSF57701">
    <property type="entry name" value="Zn2/Cys6 DNA-binding domain"/>
    <property type="match status" value="1"/>
</dbReference>
<dbReference type="GeneID" id="98140508"/>
<keyword evidence="6" id="KW-0539">Nucleus</keyword>
<feature type="compositionally biased region" description="Polar residues" evidence="7">
    <location>
        <begin position="94"/>
        <end position="119"/>
    </location>
</feature>
<dbReference type="SMART" id="SM00066">
    <property type="entry name" value="GAL4"/>
    <property type="match status" value="1"/>
</dbReference>
<keyword evidence="3" id="KW-0805">Transcription regulation</keyword>
<dbReference type="Proteomes" id="UP001610432">
    <property type="component" value="Unassembled WGS sequence"/>
</dbReference>
<dbReference type="CDD" id="cd12148">
    <property type="entry name" value="fungal_TF_MHR"/>
    <property type="match status" value="1"/>
</dbReference>
<feature type="region of interest" description="Disordered" evidence="7">
    <location>
        <begin position="86"/>
        <end position="119"/>
    </location>
</feature>
<evidence type="ECO:0000256" key="5">
    <source>
        <dbReference type="ARBA" id="ARBA00023163"/>
    </source>
</evidence>
<dbReference type="InterPro" id="IPR051089">
    <property type="entry name" value="prtT"/>
</dbReference>
<dbReference type="InterPro" id="IPR001138">
    <property type="entry name" value="Zn2Cys6_DnaBD"/>
</dbReference>
<feature type="domain" description="Zn(2)-C6 fungal-type" evidence="8">
    <location>
        <begin position="19"/>
        <end position="51"/>
    </location>
</feature>
<dbReference type="PROSITE" id="PS50048">
    <property type="entry name" value="ZN2_CY6_FUNGAL_2"/>
    <property type="match status" value="1"/>
</dbReference>
<evidence type="ECO:0000313" key="10">
    <source>
        <dbReference type="Proteomes" id="UP001610432"/>
    </source>
</evidence>